<dbReference type="EMBL" id="WHWC01000006">
    <property type="protein sequence ID" value="KAG8381073.1"/>
    <property type="molecule type" value="Genomic_DNA"/>
</dbReference>
<evidence type="ECO:0000313" key="9">
    <source>
        <dbReference type="EMBL" id="KAG8381073.1"/>
    </source>
</evidence>
<feature type="region of interest" description="Disordered" evidence="6">
    <location>
        <begin position="202"/>
        <end position="226"/>
    </location>
</feature>
<feature type="short sequence motif" description="Bipartite nuclear localization signal" evidence="4">
    <location>
        <begin position="202"/>
        <end position="209"/>
    </location>
</feature>
<dbReference type="InterPro" id="IPR014977">
    <property type="entry name" value="WRC_dom"/>
</dbReference>
<dbReference type="SMART" id="SM00951">
    <property type="entry name" value="QLQ"/>
    <property type="match status" value="1"/>
</dbReference>
<evidence type="ECO:0000313" key="10">
    <source>
        <dbReference type="Proteomes" id="UP000826271"/>
    </source>
</evidence>
<evidence type="ECO:0000256" key="2">
    <source>
        <dbReference type="ARBA" id="ARBA00008122"/>
    </source>
</evidence>
<feature type="short sequence motif" description="Bipartite nuclear localization signal" evidence="4">
    <location>
        <begin position="174"/>
        <end position="184"/>
    </location>
</feature>
<accession>A0AAV6XF80</accession>
<dbReference type="GO" id="GO:0005524">
    <property type="term" value="F:ATP binding"/>
    <property type="evidence" value="ECO:0007669"/>
    <property type="project" value="UniProtKB-UniRule"/>
</dbReference>
<dbReference type="GO" id="GO:0099402">
    <property type="term" value="P:plant organ development"/>
    <property type="evidence" value="ECO:0007669"/>
    <property type="project" value="UniProtKB-ARBA"/>
</dbReference>
<comment type="domain">
    <text evidence="5">The QLQ domain and WRC domain may be involved in protein-protein interaction and DNA-binding, respectively.</text>
</comment>
<evidence type="ECO:0000256" key="6">
    <source>
        <dbReference type="SAM" id="MobiDB-lite"/>
    </source>
</evidence>
<evidence type="ECO:0000259" key="7">
    <source>
        <dbReference type="PROSITE" id="PS51666"/>
    </source>
</evidence>
<keyword evidence="5" id="KW-0804">Transcription</keyword>
<comment type="caution">
    <text evidence="9">The sequence shown here is derived from an EMBL/GenBank/DDBJ whole genome shotgun (WGS) entry which is preliminary data.</text>
</comment>
<evidence type="ECO:0000256" key="4">
    <source>
        <dbReference type="PROSITE-ProRule" id="PRU01002"/>
    </source>
</evidence>
<feature type="region of interest" description="Disordered" evidence="6">
    <location>
        <begin position="38"/>
        <end position="67"/>
    </location>
</feature>
<dbReference type="InterPro" id="IPR031137">
    <property type="entry name" value="GRF"/>
</dbReference>
<protein>
    <recommendedName>
        <fullName evidence="5">Growth-regulating factor</fullName>
    </recommendedName>
</protein>
<comment type="similarity">
    <text evidence="2 5">Belongs to the GRF family.</text>
</comment>
<evidence type="ECO:0000256" key="3">
    <source>
        <dbReference type="ARBA" id="ARBA00023242"/>
    </source>
</evidence>
<dbReference type="GO" id="GO:0005634">
    <property type="term" value="C:nucleus"/>
    <property type="evidence" value="ECO:0007669"/>
    <property type="project" value="UniProtKB-SubCell"/>
</dbReference>
<evidence type="ECO:0000256" key="1">
    <source>
        <dbReference type="ARBA" id="ARBA00004123"/>
    </source>
</evidence>
<dbReference type="Pfam" id="PF08879">
    <property type="entry name" value="WRC"/>
    <property type="match status" value="1"/>
</dbReference>
<dbReference type="InterPro" id="IPR014978">
    <property type="entry name" value="Gln-Leu-Gln_QLQ"/>
</dbReference>
<dbReference type="PROSITE" id="PS51666">
    <property type="entry name" value="QLQ"/>
    <property type="match status" value="1"/>
</dbReference>
<keyword evidence="3 4" id="KW-0539">Nucleus</keyword>
<dbReference type="PANTHER" id="PTHR31602">
    <property type="entry name" value="GROWTH-REGULATING FACTOR 5"/>
    <property type="match status" value="1"/>
</dbReference>
<sequence length="478" mass="52000">MEKSSSSSLNSDVVKLQLQHSTEPPLLFTSMMTTHHQETNLDRPFGGGGDDDGGGGGGGPTTTYNSGGASEVVGNIYSRGGGGENFATSSSTNLQLFDIFSSYPNTPYKSPGMGFPFTCAQWKELERQAMIYRYMISSVPVPPDLLFPLSRNFPTDSSVYNVRYTKNGDPEPGRCKRTDGKKWRCSRDVAPHQKYCERHLHRGRPRSRKPVEVKKNNNNNGGVGENNKKTRVEQIVIPKSTTSQHFVPAANEPLLLDLSLMMETENRWHQLMEPTMGYSNQGSSVYGSGSPIFHQDYIHNQPLNLFSYPNFPSASEIEAPIGFIDAWSIDNLNNSNNGNPKSSVSPNDENLSTSLNLSVAMAAGNILDEGMGNIQMGNSFKHCDDDDDQSSKDSRWLCPVSWEPFAKGGPLAEALQPGSAAVGCTNLGPPSPHDSISNTATTVSSPSGVIQRTLFSNSDGSVCNSPTVPSEVVFQWLN</sequence>
<keyword evidence="5" id="KW-0010">Activator</keyword>
<reference evidence="9" key="1">
    <citation type="submission" date="2019-10" db="EMBL/GenBank/DDBJ databases">
        <authorList>
            <person name="Zhang R."/>
            <person name="Pan Y."/>
            <person name="Wang J."/>
            <person name="Ma R."/>
            <person name="Yu S."/>
        </authorList>
    </citation>
    <scope>NUCLEOTIDE SEQUENCE</scope>
    <source>
        <strain evidence="9">LA-IB0</strain>
        <tissue evidence="9">Leaf</tissue>
    </source>
</reference>
<name>A0AAV6XF80_9LAMI</name>
<dbReference type="AlphaFoldDB" id="A0AAV6XF80"/>
<feature type="domain" description="QLQ" evidence="7">
    <location>
        <begin position="116"/>
        <end position="151"/>
    </location>
</feature>
<gene>
    <name evidence="9" type="ORF">BUALT_Bualt06G0084200</name>
</gene>
<dbReference type="PROSITE" id="PS51667">
    <property type="entry name" value="WRC"/>
    <property type="match status" value="1"/>
</dbReference>
<feature type="domain" description="WRC" evidence="8">
    <location>
        <begin position="169"/>
        <end position="213"/>
    </location>
</feature>
<keyword evidence="10" id="KW-1185">Reference proteome</keyword>
<dbReference type="Proteomes" id="UP000826271">
    <property type="component" value="Unassembled WGS sequence"/>
</dbReference>
<dbReference type="GO" id="GO:0006355">
    <property type="term" value="P:regulation of DNA-templated transcription"/>
    <property type="evidence" value="ECO:0007669"/>
    <property type="project" value="InterPro"/>
</dbReference>
<dbReference type="PANTHER" id="PTHR31602:SF101">
    <property type="entry name" value="GROWTH-REGULATING FACTOR 7"/>
    <property type="match status" value="1"/>
</dbReference>
<organism evidence="9 10">
    <name type="scientific">Buddleja alternifolia</name>
    <dbReference type="NCBI Taxonomy" id="168488"/>
    <lineage>
        <taxon>Eukaryota</taxon>
        <taxon>Viridiplantae</taxon>
        <taxon>Streptophyta</taxon>
        <taxon>Embryophyta</taxon>
        <taxon>Tracheophyta</taxon>
        <taxon>Spermatophyta</taxon>
        <taxon>Magnoliopsida</taxon>
        <taxon>eudicotyledons</taxon>
        <taxon>Gunneridae</taxon>
        <taxon>Pentapetalae</taxon>
        <taxon>asterids</taxon>
        <taxon>lamiids</taxon>
        <taxon>Lamiales</taxon>
        <taxon>Scrophulariaceae</taxon>
        <taxon>Buddlejeae</taxon>
        <taxon>Buddleja</taxon>
    </lineage>
</organism>
<dbReference type="Pfam" id="PF08880">
    <property type="entry name" value="QLQ"/>
    <property type="match status" value="1"/>
</dbReference>
<comment type="function">
    <text evidence="5">Transcription activator.</text>
</comment>
<evidence type="ECO:0000259" key="8">
    <source>
        <dbReference type="PROSITE" id="PS51667"/>
    </source>
</evidence>
<comment type="subcellular location">
    <subcellularLocation>
        <location evidence="1 4 5">Nucleus</location>
    </subcellularLocation>
</comment>
<dbReference type="GO" id="GO:0006351">
    <property type="term" value="P:DNA-templated transcription"/>
    <property type="evidence" value="ECO:0007669"/>
    <property type="project" value="UniProtKB-UniRule"/>
</dbReference>
<keyword evidence="5" id="KW-0805">Transcription regulation</keyword>
<evidence type="ECO:0000256" key="5">
    <source>
        <dbReference type="RuleBase" id="RU367127"/>
    </source>
</evidence>
<proteinExistence type="inferred from homology"/>